<dbReference type="Proteomes" id="UP001607302">
    <property type="component" value="Unassembled WGS sequence"/>
</dbReference>
<name>A0ABD2AED4_VESSQ</name>
<evidence type="ECO:0008006" key="4">
    <source>
        <dbReference type="Google" id="ProtNLM"/>
    </source>
</evidence>
<keyword evidence="3" id="KW-1185">Reference proteome</keyword>
<dbReference type="AlphaFoldDB" id="A0ABD2AED4"/>
<feature type="region of interest" description="Disordered" evidence="1">
    <location>
        <begin position="31"/>
        <end position="57"/>
    </location>
</feature>
<proteinExistence type="predicted"/>
<dbReference type="EMBL" id="JAUDFV010000151">
    <property type="protein sequence ID" value="KAL2718973.1"/>
    <property type="molecule type" value="Genomic_DNA"/>
</dbReference>
<protein>
    <recommendedName>
        <fullName evidence="4">Secreted protein</fullName>
    </recommendedName>
</protein>
<reference evidence="2 3" key="1">
    <citation type="journal article" date="2024" name="Ann. Entomol. Soc. Am.">
        <title>Genomic analyses of the southern and eastern yellowjacket wasps (Hymenoptera: Vespidae) reveal evolutionary signatures of social life.</title>
        <authorList>
            <person name="Catto M.A."/>
            <person name="Caine P.B."/>
            <person name="Orr S.E."/>
            <person name="Hunt B.G."/>
            <person name="Goodisman M.A.D."/>
        </authorList>
    </citation>
    <scope>NUCLEOTIDE SEQUENCE [LARGE SCALE GENOMIC DNA]</scope>
    <source>
        <strain evidence="2">233</strain>
        <tissue evidence="2">Head and thorax</tissue>
    </source>
</reference>
<comment type="caution">
    <text evidence="2">The sequence shown here is derived from an EMBL/GenBank/DDBJ whole genome shotgun (WGS) entry which is preliminary data.</text>
</comment>
<evidence type="ECO:0000256" key="1">
    <source>
        <dbReference type="SAM" id="MobiDB-lite"/>
    </source>
</evidence>
<evidence type="ECO:0000313" key="3">
    <source>
        <dbReference type="Proteomes" id="UP001607302"/>
    </source>
</evidence>
<accession>A0ABD2AED4</accession>
<sequence length="94" mass="10510">MTLWLRHVHVVCSVVASMPLKFRLICDHGATPKRSSQDHRQPAAPQPRSHQGLPLSNPSRVLRAVRGSLHSTQFPATALEKWQPPKYILTKSLG</sequence>
<gene>
    <name evidence="2" type="ORF">V1478_011392</name>
</gene>
<evidence type="ECO:0000313" key="2">
    <source>
        <dbReference type="EMBL" id="KAL2718973.1"/>
    </source>
</evidence>
<organism evidence="2 3">
    <name type="scientific">Vespula squamosa</name>
    <name type="common">Southern yellow jacket</name>
    <name type="synonym">Wasp</name>
    <dbReference type="NCBI Taxonomy" id="30214"/>
    <lineage>
        <taxon>Eukaryota</taxon>
        <taxon>Metazoa</taxon>
        <taxon>Ecdysozoa</taxon>
        <taxon>Arthropoda</taxon>
        <taxon>Hexapoda</taxon>
        <taxon>Insecta</taxon>
        <taxon>Pterygota</taxon>
        <taxon>Neoptera</taxon>
        <taxon>Endopterygota</taxon>
        <taxon>Hymenoptera</taxon>
        <taxon>Apocrita</taxon>
        <taxon>Aculeata</taxon>
        <taxon>Vespoidea</taxon>
        <taxon>Vespidae</taxon>
        <taxon>Vespinae</taxon>
        <taxon>Vespula</taxon>
    </lineage>
</organism>